<keyword evidence="5" id="KW-1185">Reference proteome</keyword>
<dbReference type="PANTHER" id="PTHR38402">
    <property type="entry name" value="MITOCHONDRIAL OUTER MEMBRANE PROTEIN OM14"/>
    <property type="match status" value="1"/>
</dbReference>
<reference evidence="4 5" key="2">
    <citation type="submission" date="2019-11" db="EMBL/GenBank/DDBJ databases">
        <authorList>
            <person name="Lu H."/>
        </authorList>
    </citation>
    <scope>NUCLEOTIDE SEQUENCE [LARGE SCALE GENOMIC DNA]</scope>
    <source>
        <strain evidence="4 5">FIM1</strain>
    </source>
</reference>
<dbReference type="Pfam" id="PF17304">
    <property type="entry name" value="OM14_C"/>
    <property type="match status" value="1"/>
</dbReference>
<accession>A0ABX6EQ83</accession>
<evidence type="ECO:0000259" key="3">
    <source>
        <dbReference type="Pfam" id="PF17304"/>
    </source>
</evidence>
<dbReference type="InterPro" id="IPR039453">
    <property type="entry name" value="OM14_C"/>
</dbReference>
<evidence type="ECO:0000313" key="4">
    <source>
        <dbReference type="EMBL" id="QGN14465.1"/>
    </source>
</evidence>
<organism evidence="4 5">
    <name type="scientific">Kluyveromyces marxianus</name>
    <name type="common">Yeast</name>
    <name type="synonym">Candida kefyr</name>
    <dbReference type="NCBI Taxonomy" id="4911"/>
    <lineage>
        <taxon>Eukaryota</taxon>
        <taxon>Fungi</taxon>
        <taxon>Dikarya</taxon>
        <taxon>Ascomycota</taxon>
        <taxon>Saccharomycotina</taxon>
        <taxon>Saccharomycetes</taxon>
        <taxon>Saccharomycetales</taxon>
        <taxon>Saccharomycetaceae</taxon>
        <taxon>Kluyveromyces</taxon>
    </lineage>
</organism>
<dbReference type="InterPro" id="IPR039454">
    <property type="entry name" value="OM14"/>
</dbReference>
<evidence type="ECO:0000256" key="1">
    <source>
        <dbReference type="SAM" id="MobiDB-lite"/>
    </source>
</evidence>
<evidence type="ECO:0000256" key="2">
    <source>
        <dbReference type="SAM" id="Phobius"/>
    </source>
</evidence>
<gene>
    <name evidence="4" type="primary">OM14</name>
    <name evidence="4" type="ORF">FIM1_1126</name>
</gene>
<proteinExistence type="predicted"/>
<sequence length="173" mass="18573">MSSEKHDVKEAGKDVGKDVKETAKEVKAAAKDKASRAAKEAHGAVDKAQDEFKKQVNNAEGILKPYWDKFVEFVSNVASTTAGATQAAVSNVAYGTSKAASVVFHELQNPVVAVNAILGAASITTILNGYAHKKRFLKDKSDQDICLIVSGLSAFVAADAYVSYKNYKKFDKK</sequence>
<dbReference type="EMBL" id="CP015055">
    <property type="protein sequence ID" value="QGN14465.1"/>
    <property type="molecule type" value="Genomic_DNA"/>
</dbReference>
<reference evidence="4 5" key="1">
    <citation type="submission" date="2016-03" db="EMBL/GenBank/DDBJ databases">
        <title>How can Kluyveromyces marxianus grow so fast - potential evolutionary course in Saccharomyces Complex revealed by comparative genomics.</title>
        <authorList>
            <person name="Mo W."/>
            <person name="Lu W."/>
            <person name="Yang X."/>
            <person name="Qi J."/>
            <person name="Lv H."/>
        </authorList>
    </citation>
    <scope>NUCLEOTIDE SEQUENCE [LARGE SCALE GENOMIC DNA]</scope>
    <source>
        <strain evidence="4 5">FIM1</strain>
    </source>
</reference>
<keyword evidence="2" id="KW-0472">Membrane</keyword>
<feature type="region of interest" description="Disordered" evidence="1">
    <location>
        <begin position="1"/>
        <end position="46"/>
    </location>
</feature>
<protein>
    <submittedName>
        <fullName evidence="4">Mitochondrial outer membrane protein OM14</fullName>
    </submittedName>
</protein>
<evidence type="ECO:0000313" key="5">
    <source>
        <dbReference type="Proteomes" id="UP000422736"/>
    </source>
</evidence>
<name>A0ABX6EQ83_KLUMA</name>
<keyword evidence="2" id="KW-1133">Transmembrane helix</keyword>
<feature type="domain" description="Mitochondrial outer membrane protein OM14 C-terminal" evidence="3">
    <location>
        <begin position="106"/>
        <end position="173"/>
    </location>
</feature>
<dbReference type="PANTHER" id="PTHR38402:SF1">
    <property type="entry name" value="MITOCHONDRIAL OUTER MEMBRANE PROTEIN OM14"/>
    <property type="match status" value="1"/>
</dbReference>
<keyword evidence="2" id="KW-0812">Transmembrane</keyword>
<dbReference type="Proteomes" id="UP000422736">
    <property type="component" value="Chromosome 2"/>
</dbReference>
<feature type="transmembrane region" description="Helical" evidence="2">
    <location>
        <begin position="145"/>
        <end position="164"/>
    </location>
</feature>